<dbReference type="Proteomes" id="UP000003635">
    <property type="component" value="Unassembled WGS sequence"/>
</dbReference>
<dbReference type="EMBL" id="AAOT01000007">
    <property type="protein sequence ID" value="EAR52010.1"/>
    <property type="molecule type" value="Genomic_DNA"/>
</dbReference>
<protein>
    <submittedName>
        <fullName evidence="4">D-isomer specific 2-hydroxyacid dehydrogenase family protein</fullName>
    </submittedName>
</protein>
<dbReference type="Pfam" id="PF02826">
    <property type="entry name" value="2-Hacid_dh_C"/>
    <property type="match status" value="1"/>
</dbReference>
<dbReference type="CDD" id="cd12164">
    <property type="entry name" value="GDH_like_2"/>
    <property type="match status" value="1"/>
</dbReference>
<keyword evidence="5" id="KW-1185">Reference proteome</keyword>
<gene>
    <name evidence="4" type="ORF">OG2516_13334</name>
</gene>
<dbReference type="STRING" id="314256.OG2516_13334"/>
<dbReference type="OrthoDB" id="9787219at2"/>
<sequence>MAGVLFLAGHRWPDYREVLPRAVAEAGVRAEVSPDLPAEAVDYIVYGPARGAADFSRYPRLKAVFSLWAGVESIVANPTLRVPLTRMVDPGLEAGMVEYVAGHVLRHHLGMDAHIHNPDHAWAPRMPPLASERTVAVLGLGALGAAAARTLAGLGFAVRGWSRTAREVPGVTCHHGADGLAAALAGAEMLVLLLPLTEATERIVDAAALARLAPGAVLLNPGRGALVDDAALLEALDSGRLGHATLDTFRTEPLPRDHPFWRHERVTVTPHIASETRPATAARVIAENLRRAEAGEPLLHLVDRGRGY</sequence>
<dbReference type="GO" id="GO:0016616">
    <property type="term" value="F:oxidoreductase activity, acting on the CH-OH group of donors, NAD or NADP as acceptor"/>
    <property type="evidence" value="ECO:0007669"/>
    <property type="project" value="UniProtKB-ARBA"/>
</dbReference>
<dbReference type="eggNOG" id="COG0111">
    <property type="taxonomic scope" value="Bacteria"/>
</dbReference>
<keyword evidence="1" id="KW-0560">Oxidoreductase</keyword>
<proteinExistence type="predicted"/>
<dbReference type="PROSITE" id="PS00671">
    <property type="entry name" value="D_2_HYDROXYACID_DH_3"/>
    <property type="match status" value="1"/>
</dbReference>
<dbReference type="AlphaFoldDB" id="Q2CH01"/>
<dbReference type="PANTHER" id="PTHR43333:SF1">
    <property type="entry name" value="D-ISOMER SPECIFIC 2-HYDROXYACID DEHYDROGENASE NAD-BINDING DOMAIN-CONTAINING PROTEIN"/>
    <property type="match status" value="1"/>
</dbReference>
<comment type="caution">
    <text evidence="4">The sequence shown here is derived from an EMBL/GenBank/DDBJ whole genome shotgun (WGS) entry which is preliminary data.</text>
</comment>
<reference evidence="4 5" key="1">
    <citation type="journal article" date="2010" name="J. Bacteriol.">
        <title>Genome sequences of Oceanicola granulosus HTCC2516(T) and Oceanicola batsensis HTCC2597(TDelta).</title>
        <authorList>
            <person name="Thrash J.C."/>
            <person name="Cho J.C."/>
            <person name="Vergin K.L."/>
            <person name="Giovannoni S.J."/>
        </authorList>
    </citation>
    <scope>NUCLEOTIDE SEQUENCE [LARGE SCALE GENOMIC DNA]</scope>
    <source>
        <strain evidence="5">ATCC BAA-861 / DSM 15982 / KCTC 12143 / HTCC2516</strain>
    </source>
</reference>
<dbReference type="InterPro" id="IPR006140">
    <property type="entry name" value="D-isomer_DH_NAD-bd"/>
</dbReference>
<dbReference type="GO" id="GO:0051287">
    <property type="term" value="F:NAD binding"/>
    <property type="evidence" value="ECO:0007669"/>
    <property type="project" value="InterPro"/>
</dbReference>
<evidence type="ECO:0000259" key="3">
    <source>
        <dbReference type="Pfam" id="PF02826"/>
    </source>
</evidence>
<dbReference type="RefSeq" id="WP_007256124.1">
    <property type="nucleotide sequence ID" value="NZ_CH724108.1"/>
</dbReference>
<evidence type="ECO:0000313" key="4">
    <source>
        <dbReference type="EMBL" id="EAR52010.1"/>
    </source>
</evidence>
<evidence type="ECO:0000313" key="5">
    <source>
        <dbReference type="Proteomes" id="UP000003635"/>
    </source>
</evidence>
<dbReference type="PANTHER" id="PTHR43333">
    <property type="entry name" value="2-HACID_DH_C DOMAIN-CONTAINING PROTEIN"/>
    <property type="match status" value="1"/>
</dbReference>
<dbReference type="InterPro" id="IPR029753">
    <property type="entry name" value="D-isomer_DH_CS"/>
</dbReference>
<organism evidence="4 5">
    <name type="scientific">Oceanicola granulosus (strain ATCC BAA-861 / DSM 15982 / KCTC 12143 / HTCC2516)</name>
    <dbReference type="NCBI Taxonomy" id="314256"/>
    <lineage>
        <taxon>Bacteria</taxon>
        <taxon>Pseudomonadati</taxon>
        <taxon>Pseudomonadota</taxon>
        <taxon>Alphaproteobacteria</taxon>
        <taxon>Rhodobacterales</taxon>
        <taxon>Roseobacteraceae</taxon>
        <taxon>Oceanicola</taxon>
    </lineage>
</organism>
<dbReference type="Gene3D" id="3.40.50.720">
    <property type="entry name" value="NAD(P)-binding Rossmann-like Domain"/>
    <property type="match status" value="2"/>
</dbReference>
<feature type="domain" description="D-isomer specific 2-hydroxyacid dehydrogenase NAD-binding" evidence="3">
    <location>
        <begin position="119"/>
        <end position="273"/>
    </location>
</feature>
<dbReference type="InterPro" id="IPR036291">
    <property type="entry name" value="NAD(P)-bd_dom_sf"/>
</dbReference>
<evidence type="ECO:0000256" key="1">
    <source>
        <dbReference type="ARBA" id="ARBA00023002"/>
    </source>
</evidence>
<dbReference type="SUPFAM" id="SSF51735">
    <property type="entry name" value="NAD(P)-binding Rossmann-fold domains"/>
    <property type="match status" value="1"/>
</dbReference>
<keyword evidence="2" id="KW-0520">NAD</keyword>
<accession>Q2CH01</accession>
<dbReference type="HOGENOM" id="CLU_019796_1_0_5"/>
<name>Q2CH01_OCEGH</name>
<evidence type="ECO:0000256" key="2">
    <source>
        <dbReference type="ARBA" id="ARBA00023027"/>
    </source>
</evidence>